<feature type="transmembrane region" description="Helical" evidence="1">
    <location>
        <begin position="31"/>
        <end position="49"/>
    </location>
</feature>
<keyword evidence="1" id="KW-1133">Transmembrane helix</keyword>
<dbReference type="Proteomes" id="UP001398420">
    <property type="component" value="Unassembled WGS sequence"/>
</dbReference>
<organism evidence="2 3">
    <name type="scientific">Kurthia gibsonii</name>
    <dbReference type="NCBI Taxonomy" id="33946"/>
    <lineage>
        <taxon>Bacteria</taxon>
        <taxon>Bacillati</taxon>
        <taxon>Bacillota</taxon>
        <taxon>Bacilli</taxon>
        <taxon>Bacillales</taxon>
        <taxon>Caryophanaceae</taxon>
        <taxon>Kurthia</taxon>
    </lineage>
</organism>
<keyword evidence="3" id="KW-1185">Reference proteome</keyword>
<proteinExistence type="predicted"/>
<protein>
    <recommendedName>
        <fullName evidence="4">DUF2651 domain-containing protein</fullName>
    </recommendedName>
</protein>
<evidence type="ECO:0000313" key="3">
    <source>
        <dbReference type="Proteomes" id="UP001398420"/>
    </source>
</evidence>
<reference evidence="2 3" key="1">
    <citation type="submission" date="2024-04" db="EMBL/GenBank/DDBJ databases">
        <authorList>
            <person name="Wu Y.S."/>
            <person name="Zhang L."/>
        </authorList>
    </citation>
    <scope>NUCLEOTIDE SEQUENCE [LARGE SCALE GENOMIC DNA]</scope>
    <source>
        <strain evidence="2 3">KG-01</strain>
    </source>
</reference>
<sequence length="77" mass="8412">MGFQAIFALAVGIFFLVLGIFALVKGKSVRLIVLSFVYGAVLIVYAFFYNSINSWLFFGVIIVFSAIVSAVNPKKAN</sequence>
<comment type="caution">
    <text evidence="2">The sequence shown here is derived from an EMBL/GenBank/DDBJ whole genome shotgun (WGS) entry which is preliminary data.</text>
</comment>
<evidence type="ECO:0008006" key="4">
    <source>
        <dbReference type="Google" id="ProtNLM"/>
    </source>
</evidence>
<feature type="transmembrane region" description="Helical" evidence="1">
    <location>
        <begin position="55"/>
        <end position="72"/>
    </location>
</feature>
<evidence type="ECO:0000313" key="2">
    <source>
        <dbReference type="EMBL" id="MEL5986819.1"/>
    </source>
</evidence>
<feature type="transmembrane region" description="Helical" evidence="1">
    <location>
        <begin position="6"/>
        <end position="24"/>
    </location>
</feature>
<keyword evidence="1" id="KW-0472">Membrane</keyword>
<gene>
    <name evidence="2" type="ORF">AAF454_00120</name>
</gene>
<dbReference type="EMBL" id="JBCEWA010000001">
    <property type="protein sequence ID" value="MEL5986819.1"/>
    <property type="molecule type" value="Genomic_DNA"/>
</dbReference>
<name>A0ABU9LHN2_9BACL</name>
<evidence type="ECO:0000256" key="1">
    <source>
        <dbReference type="SAM" id="Phobius"/>
    </source>
</evidence>
<accession>A0ABU9LHN2</accession>
<keyword evidence="1" id="KW-0812">Transmembrane</keyword>
<dbReference type="RefSeq" id="WP_068455459.1">
    <property type="nucleotide sequence ID" value="NZ_JAWVOH010000001.1"/>
</dbReference>